<evidence type="ECO:0000256" key="4">
    <source>
        <dbReference type="ARBA" id="ARBA00023295"/>
    </source>
</evidence>
<comment type="similarity">
    <text evidence="2 7">Belongs to the glycosyl hydrolase 43 family.</text>
</comment>
<proteinExistence type="inferred from homology"/>
<dbReference type="PANTHER" id="PTHR43301">
    <property type="entry name" value="ARABINAN ENDO-1,5-ALPHA-L-ARABINOSIDASE"/>
    <property type="match status" value="1"/>
</dbReference>
<evidence type="ECO:0000313" key="11">
    <source>
        <dbReference type="Proteomes" id="UP000284777"/>
    </source>
</evidence>
<dbReference type="SUPFAM" id="SSF75005">
    <property type="entry name" value="Arabinanase/levansucrase/invertase"/>
    <property type="match status" value="1"/>
</dbReference>
<evidence type="ECO:0000313" key="9">
    <source>
        <dbReference type="EMBL" id="RGW32930.1"/>
    </source>
</evidence>
<evidence type="ECO:0000256" key="2">
    <source>
        <dbReference type="ARBA" id="ARBA00009865"/>
    </source>
</evidence>
<dbReference type="PROSITE" id="PS51257">
    <property type="entry name" value="PROKAR_LIPOPROTEIN"/>
    <property type="match status" value="1"/>
</dbReference>
<dbReference type="Pfam" id="PF04616">
    <property type="entry name" value="Glyco_hydro_43"/>
    <property type="match status" value="1"/>
</dbReference>
<dbReference type="RefSeq" id="WP_117858600.1">
    <property type="nucleotide sequence ID" value="NZ_CAXVLE010000002.1"/>
</dbReference>
<evidence type="ECO:0000256" key="1">
    <source>
        <dbReference type="ARBA" id="ARBA00004834"/>
    </source>
</evidence>
<gene>
    <name evidence="10" type="ORF">DWV41_04810</name>
    <name evidence="9" type="ORF">DWV77_12575</name>
</gene>
<keyword evidence="3 7" id="KW-0378">Hydrolase</keyword>
<keyword evidence="8" id="KW-0732">Signal</keyword>
<organism evidence="10 11">
    <name type="scientific">Bacteroides stercoris</name>
    <dbReference type="NCBI Taxonomy" id="46506"/>
    <lineage>
        <taxon>Bacteria</taxon>
        <taxon>Pseudomonadati</taxon>
        <taxon>Bacteroidota</taxon>
        <taxon>Bacteroidia</taxon>
        <taxon>Bacteroidales</taxon>
        <taxon>Bacteroidaceae</taxon>
        <taxon>Bacteroides</taxon>
    </lineage>
</organism>
<dbReference type="Proteomes" id="UP000284777">
    <property type="component" value="Unassembled WGS sequence"/>
</dbReference>
<dbReference type="PANTHER" id="PTHR43301:SF3">
    <property type="entry name" value="ARABINAN ENDO-1,5-ALPHA-L-ARABINOSIDASE A-RELATED"/>
    <property type="match status" value="1"/>
</dbReference>
<feature type="chain" id="PRO_5036103999" evidence="8">
    <location>
        <begin position="18"/>
        <end position="344"/>
    </location>
</feature>
<dbReference type="GO" id="GO:0004553">
    <property type="term" value="F:hydrolase activity, hydrolyzing O-glycosyl compounds"/>
    <property type="evidence" value="ECO:0007669"/>
    <property type="project" value="InterPro"/>
</dbReference>
<dbReference type="InterPro" id="IPR050727">
    <property type="entry name" value="GH43_arabinanases"/>
</dbReference>
<evidence type="ECO:0000313" key="12">
    <source>
        <dbReference type="Proteomes" id="UP000285150"/>
    </source>
</evidence>
<evidence type="ECO:0000256" key="6">
    <source>
        <dbReference type="PIRSR" id="PIRSR606710-2"/>
    </source>
</evidence>
<reference evidence="11 12" key="1">
    <citation type="submission" date="2018-08" db="EMBL/GenBank/DDBJ databases">
        <title>A genome reference for cultivated species of the human gut microbiota.</title>
        <authorList>
            <person name="Zou Y."/>
            <person name="Xue W."/>
            <person name="Luo G."/>
        </authorList>
    </citation>
    <scope>NUCLEOTIDE SEQUENCE [LARGE SCALE GENOMIC DNA]</scope>
    <source>
        <strain evidence="10 11">AF05-4</strain>
        <strain evidence="9 12">AF12-7</strain>
    </source>
</reference>
<evidence type="ECO:0000256" key="5">
    <source>
        <dbReference type="PIRSR" id="PIRSR606710-1"/>
    </source>
</evidence>
<dbReference type="CDD" id="cd18616">
    <property type="entry name" value="GH43_ABN-like"/>
    <property type="match status" value="1"/>
</dbReference>
<dbReference type="Gene3D" id="2.115.10.20">
    <property type="entry name" value="Glycosyl hydrolase domain, family 43"/>
    <property type="match status" value="1"/>
</dbReference>
<comment type="pathway">
    <text evidence="1">Glycan metabolism; L-arabinan degradation.</text>
</comment>
<feature type="site" description="Important for catalytic activity, responsible for pKa modulation of the active site Glu and correct orientation of both the proton donor and substrate" evidence="6">
    <location>
        <position position="163"/>
    </location>
</feature>
<name>A0A413E4P9_BACSE</name>
<keyword evidence="4 7" id="KW-0326">Glycosidase</keyword>
<evidence type="ECO:0000256" key="7">
    <source>
        <dbReference type="RuleBase" id="RU361187"/>
    </source>
</evidence>
<dbReference type="Proteomes" id="UP000285150">
    <property type="component" value="Unassembled WGS sequence"/>
</dbReference>
<dbReference type="GO" id="GO:0005975">
    <property type="term" value="P:carbohydrate metabolic process"/>
    <property type="evidence" value="ECO:0007669"/>
    <property type="project" value="InterPro"/>
</dbReference>
<dbReference type="AlphaFoldDB" id="A0A413E4P9"/>
<feature type="active site" description="Proton acceptor" evidence="5">
    <location>
        <position position="46"/>
    </location>
</feature>
<dbReference type="InterPro" id="IPR023296">
    <property type="entry name" value="Glyco_hydro_beta-prop_sf"/>
</dbReference>
<comment type="caution">
    <text evidence="10">The sequence shown here is derived from an EMBL/GenBank/DDBJ whole genome shotgun (WGS) entry which is preliminary data.</text>
</comment>
<dbReference type="InterPro" id="IPR006710">
    <property type="entry name" value="Glyco_hydro_43"/>
</dbReference>
<evidence type="ECO:0000256" key="8">
    <source>
        <dbReference type="SAM" id="SignalP"/>
    </source>
</evidence>
<feature type="signal peptide" evidence="8">
    <location>
        <begin position="1"/>
        <end position="17"/>
    </location>
</feature>
<evidence type="ECO:0000256" key="3">
    <source>
        <dbReference type="ARBA" id="ARBA00022801"/>
    </source>
</evidence>
<evidence type="ECO:0000313" key="10">
    <source>
        <dbReference type="EMBL" id="RGW99363.1"/>
    </source>
</evidence>
<protein>
    <submittedName>
        <fullName evidence="10">Arabinan endo-1,5-alpha-L-arabinosidase</fullName>
    </submittedName>
</protein>
<feature type="active site" description="Proton donor" evidence="5">
    <location>
        <position position="215"/>
    </location>
</feature>
<dbReference type="EMBL" id="QSBD01000004">
    <property type="protein sequence ID" value="RGW99363.1"/>
    <property type="molecule type" value="Genomic_DNA"/>
</dbReference>
<dbReference type="EMBL" id="QSAF01000015">
    <property type="protein sequence ID" value="RGW32930.1"/>
    <property type="molecule type" value="Genomic_DNA"/>
</dbReference>
<sequence>MRSKYMLFALALTGALASCSDDDNNNQKLVYNNPYSNPLTDYSAADPTVWKENDHSFYVYATNTSVVRKSIDLIHWTEGGKMFEKKPSFVTEKGAAVWAPDIEKIGDKYILYYAMSAMGKPASAGIGIASADSPEGPFSLDISVDGKGKLFTSNEINVRNSIDPCFFEDNGQKWLVWGSFNGLYAVKLNEDGTRVYPDIATAKKERVQVAGTAFEAPYIHKRGDYYYMFASVGSCCNSMLSTYTTVVGRSTSFLGPYVNKNGESMLDNKYEVLIRANDRFVGPGHNSEIVTDSEGNEWMLYHSYDRYTPSKGRYLMIDRIVWENDWPVIAGNSPSSEAEAPVCK</sequence>
<accession>A0A413E4P9</accession>